<gene>
    <name evidence="3" type="ORF">ACA1_399780</name>
</gene>
<evidence type="ECO:0000259" key="2">
    <source>
        <dbReference type="PROSITE" id="PS51502"/>
    </source>
</evidence>
<reference evidence="3 4" key="1">
    <citation type="journal article" date="2013" name="Genome Biol.">
        <title>Genome of Acanthamoeba castellanii highlights extensive lateral gene transfer and early evolution of tyrosine kinase signaling.</title>
        <authorList>
            <person name="Clarke M."/>
            <person name="Lohan A.J."/>
            <person name="Liu B."/>
            <person name="Lagkouvardos I."/>
            <person name="Roy S."/>
            <person name="Zafar N."/>
            <person name="Bertelli C."/>
            <person name="Schilde C."/>
            <person name="Kianianmomeni A."/>
            <person name="Burglin T.R."/>
            <person name="Frech C."/>
            <person name="Turcotte B."/>
            <person name="Kopec K.O."/>
            <person name="Synnott J.M."/>
            <person name="Choo C."/>
            <person name="Paponov I."/>
            <person name="Finkler A."/>
            <person name="Soon Heng Tan C."/>
            <person name="Hutchins A.P."/>
            <person name="Weinmeier T."/>
            <person name="Rattei T."/>
            <person name="Chu J.S."/>
            <person name="Gimenez G."/>
            <person name="Irimia M."/>
            <person name="Rigden D.J."/>
            <person name="Fitzpatrick D.A."/>
            <person name="Lorenzo-Morales J."/>
            <person name="Bateman A."/>
            <person name="Chiu C.H."/>
            <person name="Tang P."/>
            <person name="Hegemann P."/>
            <person name="Fromm H."/>
            <person name="Raoult D."/>
            <person name="Greub G."/>
            <person name="Miranda-Saavedra D."/>
            <person name="Chen N."/>
            <person name="Nash P."/>
            <person name="Ginger M.L."/>
            <person name="Horn M."/>
            <person name="Schaap P."/>
            <person name="Caler L."/>
            <person name="Loftus B."/>
        </authorList>
    </citation>
    <scope>NUCLEOTIDE SEQUENCE [LARGE SCALE GENOMIC DNA]</scope>
    <source>
        <strain evidence="3 4">Neff</strain>
    </source>
</reference>
<dbReference type="SMART" id="SM00886">
    <property type="entry name" value="Dabb"/>
    <property type="match status" value="1"/>
</dbReference>
<evidence type="ECO:0000313" key="4">
    <source>
        <dbReference type="Proteomes" id="UP000011083"/>
    </source>
</evidence>
<dbReference type="RefSeq" id="XP_004333942.1">
    <property type="nucleotide sequence ID" value="XM_004333894.1"/>
</dbReference>
<dbReference type="Proteomes" id="UP000011083">
    <property type="component" value="Unassembled WGS sequence"/>
</dbReference>
<dbReference type="SUPFAM" id="SSF54909">
    <property type="entry name" value="Dimeric alpha+beta barrel"/>
    <property type="match status" value="1"/>
</dbReference>
<evidence type="ECO:0000256" key="1">
    <source>
        <dbReference type="SAM" id="SignalP"/>
    </source>
</evidence>
<protein>
    <submittedName>
        <fullName evidence="3">Stress responsive alphabeta barrel domain protein</fullName>
    </submittedName>
</protein>
<dbReference type="Pfam" id="PF07876">
    <property type="entry name" value="Dabb"/>
    <property type="match status" value="1"/>
</dbReference>
<organism evidence="3 4">
    <name type="scientific">Acanthamoeba castellanii (strain ATCC 30010 / Neff)</name>
    <dbReference type="NCBI Taxonomy" id="1257118"/>
    <lineage>
        <taxon>Eukaryota</taxon>
        <taxon>Amoebozoa</taxon>
        <taxon>Discosea</taxon>
        <taxon>Longamoebia</taxon>
        <taxon>Centramoebida</taxon>
        <taxon>Acanthamoebidae</taxon>
        <taxon>Acanthamoeba</taxon>
    </lineage>
</organism>
<name>L8GGE2_ACACF</name>
<proteinExistence type="predicted"/>
<feature type="signal peptide" evidence="1">
    <location>
        <begin position="1"/>
        <end position="23"/>
    </location>
</feature>
<dbReference type="InterPro" id="IPR011008">
    <property type="entry name" value="Dimeric_a/b-barrel"/>
</dbReference>
<dbReference type="KEGG" id="acan:ACA1_399780"/>
<feature type="domain" description="Stress-response A/B barrel" evidence="2">
    <location>
        <begin position="32"/>
        <end position="143"/>
    </location>
</feature>
<dbReference type="GeneID" id="14912417"/>
<dbReference type="STRING" id="1257118.L8GGE2"/>
<dbReference type="OMA" id="RESCIHP"/>
<dbReference type="OrthoDB" id="1601230at2759"/>
<dbReference type="EMBL" id="KB008145">
    <property type="protein sequence ID" value="ELR11929.1"/>
    <property type="molecule type" value="Genomic_DNA"/>
</dbReference>
<keyword evidence="1" id="KW-0732">Signal</keyword>
<dbReference type="InterPro" id="IPR013097">
    <property type="entry name" value="Dabb"/>
</dbReference>
<dbReference type="Gene3D" id="3.30.70.100">
    <property type="match status" value="1"/>
</dbReference>
<evidence type="ECO:0000313" key="3">
    <source>
        <dbReference type="EMBL" id="ELR11929.1"/>
    </source>
</evidence>
<dbReference type="PROSITE" id="PS51502">
    <property type="entry name" value="S_R_A_B_BARREL"/>
    <property type="match status" value="1"/>
</dbReference>
<sequence>MSRLSIVLLTVLAIATFLATAHAQPNPDAGLVRHFVSFKFLPSVSAQTRKEVMTVYRSLLHKCVNTTTGRPYIVSFDAGFPNSPEGKDQGMEQGYISTFASVAERNYFVGRPFHFPYDPHHDAFKQFVGPLLDPKDGVIVFDFTVLP</sequence>
<dbReference type="VEuPathDB" id="AmoebaDB:ACA1_399780"/>
<feature type="chain" id="PRO_5003990056" evidence="1">
    <location>
        <begin position="24"/>
        <end position="147"/>
    </location>
</feature>
<accession>L8GGE2</accession>
<dbReference type="AlphaFoldDB" id="L8GGE2"/>
<dbReference type="SMR" id="L8GGE2"/>
<keyword evidence="4" id="KW-1185">Reference proteome</keyword>